<sequence>MVKNHGKKQRARKKTQRTGASYASAAAGTTHNHAVLDTGLLEGLLPYMAGSAPDHDLAARLIGACWAGCRPCQTSLSTKAVAHRATLAGLAGGAYMNPLGAAAQASPLLAPPTRAWIARAQDAAASGNGHVALRAVDDLNEDDAHALLDDALDNWAALDMDNISLLKEVRAASEGASRVPPRQRPADPMDAFRAAGINVVTLDDLDLGDGIDPYHLAPSYGVFPGQTSTPTGRELPMLTLYPETDGAGIEDMESRTNWEHWGMYGLPDVDPLWRVRARIADRSLQGLVHVGPDGTDDVELWRAAESVSMPPDWWDLLDRAQHILIVGPVNDATPAALNAAGVAGRLLAVVARVAFV</sequence>
<evidence type="ECO:0000313" key="3">
    <source>
        <dbReference type="Proteomes" id="UP001235744"/>
    </source>
</evidence>
<dbReference type="RefSeq" id="WP_306106374.1">
    <property type="nucleotide sequence ID" value="NZ_CP120989.1"/>
</dbReference>
<proteinExistence type="predicted"/>
<keyword evidence="2" id="KW-0614">Plasmid</keyword>
<evidence type="ECO:0000313" key="2">
    <source>
        <dbReference type="EMBL" id="WLQ62020.1"/>
    </source>
</evidence>
<protein>
    <submittedName>
        <fullName evidence="2">Uncharacterized protein</fullName>
    </submittedName>
</protein>
<geneLocation type="plasmid" evidence="2 3">
    <name>unnamed1</name>
</geneLocation>
<feature type="compositionally biased region" description="Basic residues" evidence="1">
    <location>
        <begin position="1"/>
        <end position="16"/>
    </location>
</feature>
<feature type="region of interest" description="Disordered" evidence="1">
    <location>
        <begin position="1"/>
        <end position="25"/>
    </location>
</feature>
<gene>
    <name evidence="2" type="ORF">P8A19_41845</name>
</gene>
<dbReference type="EMBL" id="CP120989">
    <property type="protein sequence ID" value="WLQ62020.1"/>
    <property type="molecule type" value="Genomic_DNA"/>
</dbReference>
<keyword evidence="3" id="KW-1185">Reference proteome</keyword>
<dbReference type="Proteomes" id="UP001235744">
    <property type="component" value="Plasmid unnamed1"/>
</dbReference>
<name>A0ABY9J4A3_9ACTN</name>
<accession>A0ABY9J4A3</accession>
<organism evidence="2 3">
    <name type="scientific">Streptomyces poriferorum</name>
    <dbReference type="NCBI Taxonomy" id="2798799"/>
    <lineage>
        <taxon>Bacteria</taxon>
        <taxon>Bacillati</taxon>
        <taxon>Actinomycetota</taxon>
        <taxon>Actinomycetes</taxon>
        <taxon>Kitasatosporales</taxon>
        <taxon>Streptomycetaceae</taxon>
        <taxon>Streptomyces</taxon>
    </lineage>
</organism>
<evidence type="ECO:0000256" key="1">
    <source>
        <dbReference type="SAM" id="MobiDB-lite"/>
    </source>
</evidence>
<reference evidence="2 3" key="1">
    <citation type="submission" date="2023-03" db="EMBL/GenBank/DDBJ databases">
        <title>Isolation and description of six Streptomyces strains from soil environments, able to metabolize different microbial glucans.</title>
        <authorList>
            <person name="Widen T."/>
            <person name="Larsbrink J."/>
        </authorList>
    </citation>
    <scope>NUCLEOTIDE SEQUENCE [LARGE SCALE GENOMIC DNA]</scope>
    <source>
        <strain evidence="2 3">Alt2</strain>
        <plasmid evidence="2 3">unnamed1</plasmid>
    </source>
</reference>